<evidence type="ECO:0000313" key="1">
    <source>
        <dbReference type="EMBL" id="KAL3829048.1"/>
    </source>
</evidence>
<accession>A0ABD3SXW3</accession>
<proteinExistence type="predicted"/>
<sequence length="28" mass="3529">MFEMNDLSVFRSSFSDFYLFNTRFWNLN</sequence>
<gene>
    <name evidence="1" type="ORF">ACJIZ3_017850</name>
</gene>
<protein>
    <submittedName>
        <fullName evidence="1">Uncharacterized protein</fullName>
    </submittedName>
</protein>
<name>A0ABD3SXW3_9LAMI</name>
<dbReference type="AlphaFoldDB" id="A0ABD3SXW3"/>
<organism evidence="1 2">
    <name type="scientific">Penstemon smallii</name>
    <dbReference type="NCBI Taxonomy" id="265156"/>
    <lineage>
        <taxon>Eukaryota</taxon>
        <taxon>Viridiplantae</taxon>
        <taxon>Streptophyta</taxon>
        <taxon>Embryophyta</taxon>
        <taxon>Tracheophyta</taxon>
        <taxon>Spermatophyta</taxon>
        <taxon>Magnoliopsida</taxon>
        <taxon>eudicotyledons</taxon>
        <taxon>Gunneridae</taxon>
        <taxon>Pentapetalae</taxon>
        <taxon>asterids</taxon>
        <taxon>lamiids</taxon>
        <taxon>Lamiales</taxon>
        <taxon>Plantaginaceae</taxon>
        <taxon>Cheloneae</taxon>
        <taxon>Penstemon</taxon>
    </lineage>
</organism>
<evidence type="ECO:0000313" key="2">
    <source>
        <dbReference type="Proteomes" id="UP001634393"/>
    </source>
</evidence>
<comment type="caution">
    <text evidence="1">The sequence shown here is derived from an EMBL/GenBank/DDBJ whole genome shotgun (WGS) entry which is preliminary data.</text>
</comment>
<dbReference type="Proteomes" id="UP001634393">
    <property type="component" value="Unassembled WGS sequence"/>
</dbReference>
<keyword evidence="2" id="KW-1185">Reference proteome</keyword>
<reference evidence="1 2" key="1">
    <citation type="submission" date="2024-12" db="EMBL/GenBank/DDBJ databases">
        <title>The unique morphological basis and parallel evolutionary history of personate flowers in Penstemon.</title>
        <authorList>
            <person name="Depatie T.H."/>
            <person name="Wessinger C.A."/>
        </authorList>
    </citation>
    <scope>NUCLEOTIDE SEQUENCE [LARGE SCALE GENOMIC DNA]</scope>
    <source>
        <strain evidence="1">WTNN_2</strain>
        <tissue evidence="1">Leaf</tissue>
    </source>
</reference>
<dbReference type="EMBL" id="JBJXBP010000005">
    <property type="protein sequence ID" value="KAL3829048.1"/>
    <property type="molecule type" value="Genomic_DNA"/>
</dbReference>